<gene>
    <name evidence="3" type="ORF">A2493_03600</name>
</gene>
<dbReference type="Proteomes" id="UP000178349">
    <property type="component" value="Unassembled WGS sequence"/>
</dbReference>
<proteinExistence type="predicted"/>
<dbReference type="EMBL" id="MFQW01000013">
    <property type="protein sequence ID" value="OGH86549.1"/>
    <property type="molecule type" value="Genomic_DNA"/>
</dbReference>
<sequence length="229" mass="27003">MKTKNKIILLLSLIIFPPIIIILSRQILPNNYFFSSLYKLVFLSPIVFALWSEKKTLKKSLTENFHFSTFKKNIGILTLVGISLASIYLASFFIFQNFLDLNTITEKLKNLINITLTNLIFIGLYIIILNSLLEEYFWRGFLFNNLEKFIKPWQAYLITGIAFSFHHVMFYYNWFNVGFFILVTFGLTAYAIIVSYIFKKYQDLFSCWYIHIFADLSQIFIAFKIFGLL</sequence>
<dbReference type="PANTHER" id="PTHR35797">
    <property type="entry name" value="PROTEASE-RELATED"/>
    <property type="match status" value="1"/>
</dbReference>
<dbReference type="AlphaFoldDB" id="A0A1F6NRN7"/>
<feature type="transmembrane region" description="Helical" evidence="1">
    <location>
        <begin position="7"/>
        <end position="27"/>
    </location>
</feature>
<organism evidence="3 4">
    <name type="scientific">Candidatus Magasanikbacteria bacterium RIFOXYC12_FULL_33_11</name>
    <dbReference type="NCBI Taxonomy" id="1798701"/>
    <lineage>
        <taxon>Bacteria</taxon>
        <taxon>Candidatus Magasanikiibacteriota</taxon>
    </lineage>
</organism>
<feature type="domain" description="CAAX prenyl protease 2/Lysostaphin resistance protein A-like" evidence="2">
    <location>
        <begin position="118"/>
        <end position="216"/>
    </location>
</feature>
<evidence type="ECO:0000256" key="1">
    <source>
        <dbReference type="SAM" id="Phobius"/>
    </source>
</evidence>
<feature type="transmembrane region" description="Helical" evidence="1">
    <location>
        <begin position="33"/>
        <end position="52"/>
    </location>
</feature>
<evidence type="ECO:0000313" key="4">
    <source>
        <dbReference type="Proteomes" id="UP000178349"/>
    </source>
</evidence>
<reference evidence="3 4" key="1">
    <citation type="journal article" date="2016" name="Nat. Commun.">
        <title>Thousands of microbial genomes shed light on interconnected biogeochemical processes in an aquifer system.</title>
        <authorList>
            <person name="Anantharaman K."/>
            <person name="Brown C.T."/>
            <person name="Hug L.A."/>
            <person name="Sharon I."/>
            <person name="Castelle C.J."/>
            <person name="Probst A.J."/>
            <person name="Thomas B.C."/>
            <person name="Singh A."/>
            <person name="Wilkins M.J."/>
            <person name="Karaoz U."/>
            <person name="Brodie E.L."/>
            <person name="Williams K.H."/>
            <person name="Hubbard S.S."/>
            <person name="Banfield J.F."/>
        </authorList>
    </citation>
    <scope>NUCLEOTIDE SEQUENCE [LARGE SCALE GENOMIC DNA]</scope>
</reference>
<feature type="transmembrane region" description="Helical" evidence="1">
    <location>
        <begin position="73"/>
        <end position="99"/>
    </location>
</feature>
<accession>A0A1F6NRN7</accession>
<feature type="transmembrane region" description="Helical" evidence="1">
    <location>
        <begin position="153"/>
        <end position="172"/>
    </location>
</feature>
<evidence type="ECO:0000259" key="2">
    <source>
        <dbReference type="Pfam" id="PF02517"/>
    </source>
</evidence>
<feature type="transmembrane region" description="Helical" evidence="1">
    <location>
        <begin position="111"/>
        <end position="133"/>
    </location>
</feature>
<keyword evidence="1" id="KW-1133">Transmembrane helix</keyword>
<keyword evidence="1" id="KW-0812">Transmembrane</keyword>
<dbReference type="Pfam" id="PF02517">
    <property type="entry name" value="Rce1-like"/>
    <property type="match status" value="1"/>
</dbReference>
<feature type="transmembrane region" description="Helical" evidence="1">
    <location>
        <begin position="178"/>
        <end position="198"/>
    </location>
</feature>
<keyword evidence="1" id="KW-0472">Membrane</keyword>
<feature type="transmembrane region" description="Helical" evidence="1">
    <location>
        <begin position="205"/>
        <end position="226"/>
    </location>
</feature>
<name>A0A1F6NRN7_9BACT</name>
<dbReference type="PANTHER" id="PTHR35797:SF1">
    <property type="entry name" value="PROTEASE"/>
    <property type="match status" value="1"/>
</dbReference>
<evidence type="ECO:0000313" key="3">
    <source>
        <dbReference type="EMBL" id="OGH86549.1"/>
    </source>
</evidence>
<dbReference type="GO" id="GO:0080120">
    <property type="term" value="P:CAAX-box protein maturation"/>
    <property type="evidence" value="ECO:0007669"/>
    <property type="project" value="UniProtKB-ARBA"/>
</dbReference>
<dbReference type="InterPro" id="IPR003675">
    <property type="entry name" value="Rce1/LyrA-like_dom"/>
</dbReference>
<comment type="caution">
    <text evidence="3">The sequence shown here is derived from an EMBL/GenBank/DDBJ whole genome shotgun (WGS) entry which is preliminary data.</text>
</comment>
<dbReference type="InterPro" id="IPR042150">
    <property type="entry name" value="MmRce1-like"/>
</dbReference>
<dbReference type="GO" id="GO:0004175">
    <property type="term" value="F:endopeptidase activity"/>
    <property type="evidence" value="ECO:0007669"/>
    <property type="project" value="UniProtKB-ARBA"/>
</dbReference>
<protein>
    <recommendedName>
        <fullName evidence="2">CAAX prenyl protease 2/Lysostaphin resistance protein A-like domain-containing protein</fullName>
    </recommendedName>
</protein>